<sequence length="157" mass="17646">MPHLNTPADVDAWFGEYGWFPGRNVADQVPAIVTEITEECRSEGFPLEPFAAATDFLTEHAGLQVAIDVPRKEYLEFAPALVWDSTSEDIAELSRNLGVRLFPIGWDSSEGSPLVIDEQGRWFFMHHTGNYYMGADKYEAMIALAHAPMQDAEDYFV</sequence>
<gene>
    <name evidence="1" type="ORF">DEJ46_09030</name>
</gene>
<protein>
    <recommendedName>
        <fullName evidence="3">SUKH-3 domain containing protein</fullName>
    </recommendedName>
</protein>
<evidence type="ECO:0000313" key="1">
    <source>
        <dbReference type="EMBL" id="QES19211.1"/>
    </source>
</evidence>
<name>A0A5P2AQT5_STRVZ</name>
<dbReference type="EMBL" id="CP029194">
    <property type="protein sequence ID" value="QES19211.1"/>
    <property type="molecule type" value="Genomic_DNA"/>
</dbReference>
<proteinExistence type="predicted"/>
<dbReference type="AlphaFoldDB" id="A0A5P2AQT5"/>
<reference evidence="1 2" key="1">
    <citation type="submission" date="2018-05" db="EMBL/GenBank/DDBJ databases">
        <title>Streptomyces venezuelae.</title>
        <authorList>
            <person name="Kim W."/>
            <person name="Lee N."/>
            <person name="Cho B.-K."/>
        </authorList>
    </citation>
    <scope>NUCLEOTIDE SEQUENCE [LARGE SCALE GENOMIC DNA]</scope>
    <source>
        <strain evidence="1 2">ATCC 15068</strain>
    </source>
</reference>
<dbReference type="OrthoDB" id="4556695at2"/>
<organism evidence="1 2">
    <name type="scientific">Streptomyces venezuelae</name>
    <dbReference type="NCBI Taxonomy" id="54571"/>
    <lineage>
        <taxon>Bacteria</taxon>
        <taxon>Bacillati</taxon>
        <taxon>Actinomycetota</taxon>
        <taxon>Actinomycetes</taxon>
        <taxon>Kitasatosporales</taxon>
        <taxon>Streptomycetaceae</taxon>
        <taxon>Streptomyces</taxon>
    </lineage>
</organism>
<accession>A0A5P2AQT5</accession>
<evidence type="ECO:0008006" key="3">
    <source>
        <dbReference type="Google" id="ProtNLM"/>
    </source>
</evidence>
<evidence type="ECO:0000313" key="2">
    <source>
        <dbReference type="Proteomes" id="UP000324106"/>
    </source>
</evidence>
<dbReference type="RefSeq" id="WP_150265020.1">
    <property type="nucleotide sequence ID" value="NZ_CP029194.1"/>
</dbReference>
<dbReference type="InterPro" id="IPR025850">
    <property type="entry name" value="SUKH-3"/>
</dbReference>
<dbReference type="Proteomes" id="UP000324106">
    <property type="component" value="Chromosome"/>
</dbReference>
<dbReference type="Pfam" id="PF14433">
    <property type="entry name" value="SUKH-3"/>
    <property type="match status" value="1"/>
</dbReference>